<gene>
    <name evidence="2" type="ORF">SAMN02745174_01985</name>
</gene>
<dbReference type="EMBL" id="FUWX01000015">
    <property type="protein sequence ID" value="SJZ92907.1"/>
    <property type="molecule type" value="Genomic_DNA"/>
</dbReference>
<dbReference type="SUPFAM" id="SSF53448">
    <property type="entry name" value="Nucleotide-diphospho-sugar transferases"/>
    <property type="match status" value="1"/>
</dbReference>
<dbReference type="CDD" id="cd02511">
    <property type="entry name" value="Beta4Glucosyltransferase"/>
    <property type="match status" value="1"/>
</dbReference>
<dbReference type="GO" id="GO:0016740">
    <property type="term" value="F:transferase activity"/>
    <property type="evidence" value="ECO:0007669"/>
    <property type="project" value="UniProtKB-KW"/>
</dbReference>
<accession>A0A1T4PNX0</accession>
<feature type="domain" description="Glycosyltransferase 2-like" evidence="1">
    <location>
        <begin position="16"/>
        <end position="140"/>
    </location>
</feature>
<dbReference type="AlphaFoldDB" id="A0A1T4PNX0"/>
<dbReference type="Pfam" id="PF00535">
    <property type="entry name" value="Glycos_transf_2"/>
    <property type="match status" value="1"/>
</dbReference>
<dbReference type="Proteomes" id="UP000191153">
    <property type="component" value="Unassembled WGS sequence"/>
</dbReference>
<proteinExistence type="predicted"/>
<evidence type="ECO:0000313" key="3">
    <source>
        <dbReference type="Proteomes" id="UP000191153"/>
    </source>
</evidence>
<reference evidence="2 3" key="1">
    <citation type="submission" date="2017-02" db="EMBL/GenBank/DDBJ databases">
        <authorList>
            <person name="Peterson S.W."/>
        </authorList>
    </citation>
    <scope>NUCLEOTIDE SEQUENCE [LARGE SCALE GENOMIC DNA]</scope>
    <source>
        <strain evidence="2 3">ATCC 700028</strain>
    </source>
</reference>
<dbReference type="STRING" id="180163.SAMN02745174_01985"/>
<sequence length="273" mass="32192">MGILKPYGKGRNMKLSVAMITFNEEKNLERTLNSVKKIADEIVIVDSGSTDKTEEIARKYNCKFIKNKWLGYGPQRNLAIENSTNPWILNIDADEELSLGLQKRIEEIKESENEKEVFKINFTSVCFNKKLKHGGWSGTYRIRLFKKDAGRFNDNMVHEEFITKKEVYPIKEDIYHHSYLTLEDYLQKFNRYTTEGAIDYYKKGKKSSIFQIVFNPIFKFLRMYIFRLGFLDGIEGLMIAVDSALYSMTKYFKLREIYRNGAYYNENNNIKNR</sequence>
<keyword evidence="2" id="KW-0808">Transferase</keyword>
<dbReference type="PANTHER" id="PTHR43630">
    <property type="entry name" value="POLY-BETA-1,6-N-ACETYL-D-GLUCOSAMINE SYNTHASE"/>
    <property type="match status" value="1"/>
</dbReference>
<name>A0A1T4PNX0_9FUSO</name>
<evidence type="ECO:0000313" key="2">
    <source>
        <dbReference type="EMBL" id="SJZ92907.1"/>
    </source>
</evidence>
<dbReference type="InterPro" id="IPR001173">
    <property type="entry name" value="Glyco_trans_2-like"/>
</dbReference>
<dbReference type="PANTHER" id="PTHR43630:SF2">
    <property type="entry name" value="GLYCOSYLTRANSFERASE"/>
    <property type="match status" value="1"/>
</dbReference>
<organism evidence="2 3">
    <name type="scientific">Cetobacterium ceti</name>
    <dbReference type="NCBI Taxonomy" id="180163"/>
    <lineage>
        <taxon>Bacteria</taxon>
        <taxon>Fusobacteriati</taxon>
        <taxon>Fusobacteriota</taxon>
        <taxon>Fusobacteriia</taxon>
        <taxon>Fusobacteriales</taxon>
        <taxon>Fusobacteriaceae</taxon>
        <taxon>Cetobacterium</taxon>
    </lineage>
</organism>
<evidence type="ECO:0000259" key="1">
    <source>
        <dbReference type="Pfam" id="PF00535"/>
    </source>
</evidence>
<dbReference type="InterPro" id="IPR029044">
    <property type="entry name" value="Nucleotide-diphossugar_trans"/>
</dbReference>
<keyword evidence="3" id="KW-1185">Reference proteome</keyword>
<dbReference type="Gene3D" id="3.90.550.10">
    <property type="entry name" value="Spore Coat Polysaccharide Biosynthesis Protein SpsA, Chain A"/>
    <property type="match status" value="1"/>
</dbReference>
<protein>
    <submittedName>
        <fullName evidence="2">Glycosyltransferase involved in cell wall bisynthesis</fullName>
    </submittedName>
</protein>